<dbReference type="Pfam" id="PF03372">
    <property type="entry name" value="Exo_endo_phos"/>
    <property type="match status" value="1"/>
</dbReference>
<evidence type="ECO:0000256" key="4">
    <source>
        <dbReference type="ARBA" id="ARBA00022722"/>
    </source>
</evidence>
<comment type="cofactor">
    <cofactor evidence="2">
        <name>Mg(2+)</name>
        <dbReference type="ChEBI" id="CHEBI:18420"/>
    </cofactor>
</comment>
<comment type="cofactor">
    <cofactor evidence="1">
        <name>Mn(2+)</name>
        <dbReference type="ChEBI" id="CHEBI:29035"/>
    </cofactor>
</comment>
<evidence type="ECO:0000313" key="14">
    <source>
        <dbReference type="EMBL" id="DAZ96491.1"/>
    </source>
</evidence>
<dbReference type="PROSITE" id="PS50064">
    <property type="entry name" value="ZF_PARP_2"/>
    <property type="match status" value="1"/>
</dbReference>
<reference evidence="14" key="1">
    <citation type="submission" date="2022-11" db="EMBL/GenBank/DDBJ databases">
        <authorList>
            <person name="Morgan W.R."/>
            <person name="Tartar A."/>
        </authorList>
    </citation>
    <scope>NUCLEOTIDE SEQUENCE</scope>
    <source>
        <strain evidence="14">ARSEF 373</strain>
    </source>
</reference>
<dbReference type="InterPro" id="IPR005135">
    <property type="entry name" value="Endo/exonuclease/phosphatase"/>
</dbReference>
<evidence type="ECO:0000256" key="8">
    <source>
        <dbReference type="ARBA" id="ARBA00022833"/>
    </source>
</evidence>
<evidence type="ECO:0000256" key="7">
    <source>
        <dbReference type="ARBA" id="ARBA00022801"/>
    </source>
</evidence>
<dbReference type="PANTHER" id="PTHR15822">
    <property type="entry name" value="TRAF AND TNF RECEPTOR-ASSOCIATED PROTEIN"/>
    <property type="match status" value="1"/>
</dbReference>
<dbReference type="GO" id="GO:0005737">
    <property type="term" value="C:cytoplasm"/>
    <property type="evidence" value="ECO:0007669"/>
    <property type="project" value="TreeGrafter"/>
</dbReference>
<evidence type="ECO:0000256" key="10">
    <source>
        <dbReference type="ARBA" id="ARBA00023204"/>
    </source>
</evidence>
<evidence type="ECO:0000313" key="15">
    <source>
        <dbReference type="Proteomes" id="UP001146120"/>
    </source>
</evidence>
<reference evidence="14" key="2">
    <citation type="journal article" date="2023" name="Microbiol Resour">
        <title>Decontamination and Annotation of the Draft Genome Sequence of the Oomycete Lagenidium giganteum ARSEF 373.</title>
        <authorList>
            <person name="Morgan W.R."/>
            <person name="Tartar A."/>
        </authorList>
    </citation>
    <scope>NUCLEOTIDE SEQUENCE</scope>
    <source>
        <strain evidence="14">ARSEF 373</strain>
    </source>
</reference>
<evidence type="ECO:0000256" key="12">
    <source>
        <dbReference type="SAM" id="MobiDB-lite"/>
    </source>
</evidence>
<keyword evidence="7" id="KW-0378">Hydrolase</keyword>
<dbReference type="InterPro" id="IPR001510">
    <property type="entry name" value="Znf_PARP"/>
</dbReference>
<dbReference type="SUPFAM" id="SSF57716">
    <property type="entry name" value="Glucocorticoid receptor-like (DNA-binding domain)"/>
    <property type="match status" value="1"/>
</dbReference>
<keyword evidence="8" id="KW-0862">Zinc</keyword>
<keyword evidence="10" id="KW-0234">DNA repair</keyword>
<dbReference type="GO" id="GO:0008270">
    <property type="term" value="F:zinc ion binding"/>
    <property type="evidence" value="ECO:0007669"/>
    <property type="project" value="InterPro"/>
</dbReference>
<keyword evidence="5" id="KW-0479">Metal-binding</keyword>
<evidence type="ECO:0000256" key="11">
    <source>
        <dbReference type="ARBA" id="ARBA00023242"/>
    </source>
</evidence>
<dbReference type="CDD" id="cd09080">
    <property type="entry name" value="TDP2"/>
    <property type="match status" value="1"/>
</dbReference>
<sequence length="410" mass="45383">MASAQWTRILTYNIYFDAIAMSTRIRVIGKMIKQMRPAVIGFQEVTTESLAMLKAQEWAKFYDCSVDVALPFSSTYFVALFSALPVQSIETFPFTNTQMGRELVCMTVAVDNEAQPNKPPSTLVVGTAHLESLPQNSRARVEQLKQSLRTLQEHVETANAARPGSCLGAVFVGDTNLFRADMKLLDDKFGAAAELLVERAKTSRSKCRKCSLAIAKDSERVGRSAKDRLPNGRTVEIVQWHHRTCFLKSATLIEKQYLAQLAGQDASSTGENDKEDQENKPLDLATLGLPEGWKDLWLTVPGNTEENGFTFDGKRNSLVTQSSYQSRFDRMYFFPGAGLTSRDDVLKQLDMVGTDAITEGIWPSDHFGLLGHFDFFGDSKRGNASEDSSSEKKTTATLGTGSKTEPITID</sequence>
<comment type="subcellular location">
    <subcellularLocation>
        <location evidence="3">Nucleus</location>
        <location evidence="3">PML body</location>
    </subcellularLocation>
</comment>
<dbReference type="GO" id="GO:0070260">
    <property type="term" value="F:5'-tyrosyl-DNA phosphodiesterase activity"/>
    <property type="evidence" value="ECO:0007669"/>
    <property type="project" value="TreeGrafter"/>
</dbReference>
<dbReference type="GO" id="GO:0006302">
    <property type="term" value="P:double-strand break repair"/>
    <property type="evidence" value="ECO:0007669"/>
    <property type="project" value="TreeGrafter"/>
</dbReference>
<accession>A0AAV2YRX1</accession>
<dbReference type="PANTHER" id="PTHR15822:SF4">
    <property type="entry name" value="TYROSYL-DNA PHOSPHODIESTERASE 2"/>
    <property type="match status" value="1"/>
</dbReference>
<evidence type="ECO:0000256" key="9">
    <source>
        <dbReference type="ARBA" id="ARBA00022842"/>
    </source>
</evidence>
<feature type="compositionally biased region" description="Polar residues" evidence="12">
    <location>
        <begin position="395"/>
        <end position="410"/>
    </location>
</feature>
<evidence type="ECO:0000256" key="6">
    <source>
        <dbReference type="ARBA" id="ARBA00022763"/>
    </source>
</evidence>
<dbReference type="InterPro" id="IPR036691">
    <property type="entry name" value="Endo/exonu/phosph_ase_sf"/>
</dbReference>
<comment type="caution">
    <text evidence="14">The sequence shown here is derived from an EMBL/GenBank/DDBJ whole genome shotgun (WGS) entry which is preliminary data.</text>
</comment>
<dbReference type="InterPro" id="IPR051547">
    <property type="entry name" value="TDP2-like"/>
</dbReference>
<evidence type="ECO:0000259" key="13">
    <source>
        <dbReference type="PROSITE" id="PS50064"/>
    </source>
</evidence>
<proteinExistence type="predicted"/>
<evidence type="ECO:0000256" key="1">
    <source>
        <dbReference type="ARBA" id="ARBA00001936"/>
    </source>
</evidence>
<protein>
    <recommendedName>
        <fullName evidence="13">PARP-type domain-containing protein</fullName>
    </recommendedName>
</protein>
<evidence type="ECO:0000256" key="2">
    <source>
        <dbReference type="ARBA" id="ARBA00001946"/>
    </source>
</evidence>
<evidence type="ECO:0000256" key="5">
    <source>
        <dbReference type="ARBA" id="ARBA00022723"/>
    </source>
</evidence>
<dbReference type="SMART" id="SM01336">
    <property type="entry name" value="zf-PARP"/>
    <property type="match status" value="1"/>
</dbReference>
<dbReference type="GO" id="GO:0003697">
    <property type="term" value="F:single-stranded DNA binding"/>
    <property type="evidence" value="ECO:0007669"/>
    <property type="project" value="TreeGrafter"/>
</dbReference>
<keyword evidence="9" id="KW-0460">Magnesium</keyword>
<dbReference type="Gene3D" id="3.60.10.10">
    <property type="entry name" value="Endonuclease/exonuclease/phosphatase"/>
    <property type="match status" value="2"/>
</dbReference>
<keyword evidence="6" id="KW-0227">DNA damage</keyword>
<dbReference type="AlphaFoldDB" id="A0AAV2YRX1"/>
<feature type="domain" description="PARP-type" evidence="13">
    <location>
        <begin position="195"/>
        <end position="288"/>
    </location>
</feature>
<dbReference type="EMBL" id="DAKRPA010000166">
    <property type="protein sequence ID" value="DAZ96491.1"/>
    <property type="molecule type" value="Genomic_DNA"/>
</dbReference>
<gene>
    <name evidence="14" type="ORF">N0F65_008358</name>
</gene>
<keyword evidence="11" id="KW-0539">Nucleus</keyword>
<keyword evidence="15" id="KW-1185">Reference proteome</keyword>
<feature type="region of interest" description="Disordered" evidence="12">
    <location>
        <begin position="381"/>
        <end position="410"/>
    </location>
</feature>
<keyword evidence="4" id="KW-0540">Nuclease</keyword>
<dbReference type="GO" id="GO:0004518">
    <property type="term" value="F:nuclease activity"/>
    <property type="evidence" value="ECO:0007669"/>
    <property type="project" value="UniProtKB-KW"/>
</dbReference>
<dbReference type="Proteomes" id="UP001146120">
    <property type="component" value="Unassembled WGS sequence"/>
</dbReference>
<feature type="compositionally biased region" description="Basic and acidic residues" evidence="12">
    <location>
        <begin position="381"/>
        <end position="394"/>
    </location>
</feature>
<name>A0AAV2YRX1_9STRA</name>
<dbReference type="SUPFAM" id="SSF56219">
    <property type="entry name" value="DNase I-like"/>
    <property type="match status" value="1"/>
</dbReference>
<evidence type="ECO:0000256" key="3">
    <source>
        <dbReference type="ARBA" id="ARBA00004322"/>
    </source>
</evidence>
<organism evidence="14 15">
    <name type="scientific">Lagenidium giganteum</name>
    <dbReference type="NCBI Taxonomy" id="4803"/>
    <lineage>
        <taxon>Eukaryota</taxon>
        <taxon>Sar</taxon>
        <taxon>Stramenopiles</taxon>
        <taxon>Oomycota</taxon>
        <taxon>Peronosporomycetes</taxon>
        <taxon>Pythiales</taxon>
        <taxon>Pythiaceae</taxon>
    </lineage>
</organism>